<keyword evidence="1 5" id="KW-0808">Transferase</keyword>
<dbReference type="Pfam" id="PF00583">
    <property type="entry name" value="Acetyltransf_1"/>
    <property type="match status" value="1"/>
</dbReference>
<dbReference type="EMBL" id="QAPF01001051">
    <property type="protein sequence ID" value="TEA07497.1"/>
    <property type="molecule type" value="Genomic_DNA"/>
</dbReference>
<keyword evidence="6" id="KW-1185">Reference proteome</keyword>
<evidence type="ECO:0000259" key="4">
    <source>
        <dbReference type="PROSITE" id="PS51186"/>
    </source>
</evidence>
<dbReference type="SUPFAM" id="SSF55729">
    <property type="entry name" value="Acyl-CoA N-acyltransferases (Nat)"/>
    <property type="match status" value="1"/>
</dbReference>
<dbReference type="PANTHER" id="PTHR43877">
    <property type="entry name" value="AMINOALKYLPHOSPHONATE N-ACETYLTRANSFERASE-RELATED-RELATED"/>
    <property type="match status" value="1"/>
</dbReference>
<dbReference type="CDD" id="cd04301">
    <property type="entry name" value="NAT_SF"/>
    <property type="match status" value="1"/>
</dbReference>
<name>A0A4R8SXM0_9PEZI</name>
<sequence length="260" mass="28393">MATRLRSVETVQKASSAALKRARSSVVNPLYPISSPASVRCRSRPFSARRHLLGGLVHTSPFSSTSTSKSHSNTMAKPIDNRQSGARPNISIRAATVDDVKAIAELGADVFSVTFGHSVEPHELQAFLDESYSVEAVAKDLADPNRDTILATDDAGDLVGFAMLTRGSAEPCVAHLEAVVELQRIYLYPKAHGTGTGKMLADRLEDMAREQGFKNIWLGVWEENLRARKAYEKWGYRAVGTHDFVVGSVVQTDDILVKQL</sequence>
<evidence type="ECO:0000256" key="3">
    <source>
        <dbReference type="SAM" id="MobiDB-lite"/>
    </source>
</evidence>
<evidence type="ECO:0000313" key="5">
    <source>
        <dbReference type="EMBL" id="TEA07497.1"/>
    </source>
</evidence>
<dbReference type="InterPro" id="IPR050832">
    <property type="entry name" value="Bact_Acetyltransf"/>
</dbReference>
<dbReference type="Proteomes" id="UP000295604">
    <property type="component" value="Unassembled WGS sequence"/>
</dbReference>
<dbReference type="AlphaFoldDB" id="A0A4R8SXM0"/>
<evidence type="ECO:0000313" key="6">
    <source>
        <dbReference type="Proteomes" id="UP000295604"/>
    </source>
</evidence>
<evidence type="ECO:0000256" key="1">
    <source>
        <dbReference type="ARBA" id="ARBA00022679"/>
    </source>
</evidence>
<accession>A0A4R8SXM0</accession>
<keyword evidence="2" id="KW-0012">Acyltransferase</keyword>
<dbReference type="InterPro" id="IPR016181">
    <property type="entry name" value="Acyl_CoA_acyltransferase"/>
</dbReference>
<feature type="region of interest" description="Disordered" evidence="3">
    <location>
        <begin position="59"/>
        <end position="85"/>
    </location>
</feature>
<dbReference type="InterPro" id="IPR000182">
    <property type="entry name" value="GNAT_dom"/>
</dbReference>
<proteinExistence type="predicted"/>
<protein>
    <submittedName>
        <fullName evidence="5">Spermidine/spermine N(1)-acetyltransferase</fullName>
    </submittedName>
</protein>
<organism evidence="5 6">
    <name type="scientific">Colletotrichum sidae</name>
    <dbReference type="NCBI Taxonomy" id="1347389"/>
    <lineage>
        <taxon>Eukaryota</taxon>
        <taxon>Fungi</taxon>
        <taxon>Dikarya</taxon>
        <taxon>Ascomycota</taxon>
        <taxon>Pezizomycotina</taxon>
        <taxon>Sordariomycetes</taxon>
        <taxon>Hypocreomycetidae</taxon>
        <taxon>Glomerellales</taxon>
        <taxon>Glomerellaceae</taxon>
        <taxon>Colletotrichum</taxon>
        <taxon>Colletotrichum orbiculare species complex</taxon>
    </lineage>
</organism>
<reference evidence="5 6" key="1">
    <citation type="submission" date="2018-11" db="EMBL/GenBank/DDBJ databases">
        <title>Genome sequence and assembly of Colletotrichum sidae.</title>
        <authorList>
            <person name="Gan P."/>
            <person name="Shirasu K."/>
        </authorList>
    </citation>
    <scope>NUCLEOTIDE SEQUENCE [LARGE SCALE GENOMIC DNA]</scope>
    <source>
        <strain evidence="5 6">CBS 518.97</strain>
    </source>
</reference>
<feature type="compositionally biased region" description="Low complexity" evidence="3">
    <location>
        <begin position="59"/>
        <end position="74"/>
    </location>
</feature>
<gene>
    <name evidence="5" type="primary">paiA</name>
    <name evidence="5" type="ORF">C8034_v012174</name>
</gene>
<dbReference type="PROSITE" id="PS51186">
    <property type="entry name" value="GNAT"/>
    <property type="match status" value="1"/>
</dbReference>
<dbReference type="Gene3D" id="3.40.630.30">
    <property type="match status" value="1"/>
</dbReference>
<feature type="domain" description="N-acetyltransferase" evidence="4">
    <location>
        <begin position="90"/>
        <end position="260"/>
    </location>
</feature>
<comment type="caution">
    <text evidence="5">The sequence shown here is derived from an EMBL/GenBank/DDBJ whole genome shotgun (WGS) entry which is preliminary data.</text>
</comment>
<evidence type="ECO:0000256" key="2">
    <source>
        <dbReference type="ARBA" id="ARBA00023315"/>
    </source>
</evidence>
<dbReference type="GO" id="GO:0016747">
    <property type="term" value="F:acyltransferase activity, transferring groups other than amino-acyl groups"/>
    <property type="evidence" value="ECO:0007669"/>
    <property type="project" value="InterPro"/>
</dbReference>
<dbReference type="PANTHER" id="PTHR43877:SF2">
    <property type="entry name" value="AMINOALKYLPHOSPHONATE N-ACETYLTRANSFERASE-RELATED"/>
    <property type="match status" value="1"/>
</dbReference>